<protein>
    <submittedName>
        <fullName evidence="1">Uncharacterized protein</fullName>
    </submittedName>
</protein>
<evidence type="ECO:0000313" key="2">
    <source>
        <dbReference type="Proteomes" id="UP000442535"/>
    </source>
</evidence>
<sequence>MGHTLYEELSAGLQLIEAGLDMYRNNRETLRKERITSQTLAAFEIEYDALKTIIGTERKKLEKLPASREPIKSFRIISVNKPTQPE</sequence>
<dbReference type="Proteomes" id="UP000442535">
    <property type="component" value="Unassembled WGS sequence"/>
</dbReference>
<organism evidence="1 2">
    <name type="scientific">Mobiluncus porci</name>
    <dbReference type="NCBI Taxonomy" id="2652278"/>
    <lineage>
        <taxon>Bacteria</taxon>
        <taxon>Bacillati</taxon>
        <taxon>Actinomycetota</taxon>
        <taxon>Actinomycetes</taxon>
        <taxon>Actinomycetales</taxon>
        <taxon>Actinomycetaceae</taxon>
        <taxon>Mobiluncus</taxon>
    </lineage>
</organism>
<evidence type="ECO:0000313" key="1">
    <source>
        <dbReference type="EMBL" id="MST48915.1"/>
    </source>
</evidence>
<name>A0A7K0K1K1_9ACTO</name>
<reference evidence="1 2" key="1">
    <citation type="submission" date="2019-08" db="EMBL/GenBank/DDBJ databases">
        <title>In-depth cultivation of the pig gut microbiome towards novel bacterial diversity and tailored functional studies.</title>
        <authorList>
            <person name="Wylensek D."/>
            <person name="Hitch T.C.A."/>
            <person name="Clavel T."/>
        </authorList>
    </citation>
    <scope>NUCLEOTIDE SEQUENCE [LARGE SCALE GENOMIC DNA]</scope>
    <source>
        <strain evidence="1 2">RF-GAM-744-WT-7</strain>
    </source>
</reference>
<accession>A0A7K0K1K1</accession>
<proteinExistence type="predicted"/>
<dbReference type="RefSeq" id="WP_154543074.1">
    <property type="nucleotide sequence ID" value="NZ_VUMY01000002.1"/>
</dbReference>
<gene>
    <name evidence="1" type="ORF">FYJ63_01370</name>
</gene>
<dbReference type="AlphaFoldDB" id="A0A7K0K1K1"/>
<dbReference type="EMBL" id="VUMY01000002">
    <property type="protein sequence ID" value="MST48915.1"/>
    <property type="molecule type" value="Genomic_DNA"/>
</dbReference>
<keyword evidence="2" id="KW-1185">Reference proteome</keyword>
<comment type="caution">
    <text evidence="1">The sequence shown here is derived from an EMBL/GenBank/DDBJ whole genome shotgun (WGS) entry which is preliminary data.</text>
</comment>